<evidence type="ECO:0000256" key="5">
    <source>
        <dbReference type="ARBA" id="ARBA00023014"/>
    </source>
</evidence>
<evidence type="ECO:0000313" key="6">
    <source>
        <dbReference type="EMBL" id="GAI11329.1"/>
    </source>
</evidence>
<evidence type="ECO:0008006" key="7">
    <source>
        <dbReference type="Google" id="ProtNLM"/>
    </source>
</evidence>
<dbReference type="PANTHER" id="PTHR30426:SF0">
    <property type="entry name" value="4-HYDROXY-3-METHYLBUT-2-ENYL DIPHOSPHATE REDUCTASE"/>
    <property type="match status" value="1"/>
</dbReference>
<dbReference type="EMBL" id="BARV01006328">
    <property type="protein sequence ID" value="GAI11329.1"/>
    <property type="molecule type" value="Genomic_DNA"/>
</dbReference>
<feature type="non-terminal residue" evidence="6">
    <location>
        <position position="1"/>
    </location>
</feature>
<dbReference type="GO" id="GO:0019288">
    <property type="term" value="P:isopentenyl diphosphate biosynthetic process, methylerythritol 4-phosphate pathway"/>
    <property type="evidence" value="ECO:0007669"/>
    <property type="project" value="InterPro"/>
</dbReference>
<reference evidence="6" key="1">
    <citation type="journal article" date="2014" name="Front. Microbiol.">
        <title>High frequency of phylogenetically diverse reductive dehalogenase-homologous genes in deep subseafloor sedimentary metagenomes.</title>
        <authorList>
            <person name="Kawai M."/>
            <person name="Futagami T."/>
            <person name="Toyoda A."/>
            <person name="Takaki Y."/>
            <person name="Nishi S."/>
            <person name="Hori S."/>
            <person name="Arai W."/>
            <person name="Tsubouchi T."/>
            <person name="Morono Y."/>
            <person name="Uchiyama I."/>
            <person name="Ito T."/>
            <person name="Fujiyama A."/>
            <person name="Inagaki F."/>
            <person name="Takami H."/>
        </authorList>
    </citation>
    <scope>NUCLEOTIDE SEQUENCE</scope>
    <source>
        <strain evidence="6">Expedition CK06-06</strain>
    </source>
</reference>
<dbReference type="GO" id="GO:0051539">
    <property type="term" value="F:4 iron, 4 sulfur cluster binding"/>
    <property type="evidence" value="ECO:0007669"/>
    <property type="project" value="UniProtKB-KW"/>
</dbReference>
<dbReference type="AlphaFoldDB" id="X1MY76"/>
<dbReference type="PANTHER" id="PTHR30426">
    <property type="entry name" value="4-HYDROXY-3-METHYLBUT-2-ENYL DIPHOSPHATE REDUCTASE"/>
    <property type="match status" value="1"/>
</dbReference>
<dbReference type="Pfam" id="PF02401">
    <property type="entry name" value="LYTB"/>
    <property type="match status" value="1"/>
</dbReference>
<gene>
    <name evidence="6" type="ORF">S06H3_12962</name>
</gene>
<protein>
    <recommendedName>
        <fullName evidence="7">4-hydroxy-3-methylbut-2-enyl diphosphate reductase</fullName>
    </recommendedName>
</protein>
<dbReference type="InterPro" id="IPR003451">
    <property type="entry name" value="LytB/IspH"/>
</dbReference>
<comment type="cofactor">
    <cofactor evidence="1">
        <name>[4Fe-4S] cluster</name>
        <dbReference type="ChEBI" id="CHEBI:49883"/>
    </cofactor>
</comment>
<keyword evidence="4" id="KW-0408">Iron</keyword>
<dbReference type="Gene3D" id="3.40.1010.20">
    <property type="entry name" value="4-hydroxy-3-methylbut-2-enyl diphosphate reductase, catalytic domain"/>
    <property type="match status" value="2"/>
</dbReference>
<comment type="caution">
    <text evidence="6">The sequence shown here is derived from an EMBL/GenBank/DDBJ whole genome shotgun (WGS) entry which is preliminary data.</text>
</comment>
<evidence type="ECO:0000256" key="3">
    <source>
        <dbReference type="ARBA" id="ARBA00022723"/>
    </source>
</evidence>
<evidence type="ECO:0000256" key="1">
    <source>
        <dbReference type="ARBA" id="ARBA00001966"/>
    </source>
</evidence>
<proteinExistence type="predicted"/>
<sequence length="211" mass="23019">AHGVPAQVYHQLQHRGLKFIDTTCPIVRKAQQVASQLASEGYFVVVYGDPGHAEVKGLLDRAGPKSKAGLSVSSIFRGRLPKRLAILSQTTRLPHEVQAFVGELLTSLEKFQDIRIAVTLCSHVARRAREAASLASSTDVVVVVGDPQSSNSNRLVEWCNQFGYARLVSSANMIDVEWQELKVAQTVGVTSGTSSPDWLIDEVIDAIERLD</sequence>
<name>X1MY76_9ZZZZ</name>
<dbReference type="GO" id="GO:0046872">
    <property type="term" value="F:metal ion binding"/>
    <property type="evidence" value="ECO:0007669"/>
    <property type="project" value="UniProtKB-KW"/>
</dbReference>
<keyword evidence="2" id="KW-0004">4Fe-4S</keyword>
<accession>X1MY76</accession>
<dbReference type="GO" id="GO:0050992">
    <property type="term" value="P:dimethylallyl diphosphate biosynthetic process"/>
    <property type="evidence" value="ECO:0007669"/>
    <property type="project" value="InterPro"/>
</dbReference>
<dbReference type="GO" id="GO:0051745">
    <property type="term" value="F:4-hydroxy-3-methylbut-2-enyl diphosphate reductase activity"/>
    <property type="evidence" value="ECO:0007669"/>
    <property type="project" value="InterPro"/>
</dbReference>
<organism evidence="6">
    <name type="scientific">marine sediment metagenome</name>
    <dbReference type="NCBI Taxonomy" id="412755"/>
    <lineage>
        <taxon>unclassified sequences</taxon>
        <taxon>metagenomes</taxon>
        <taxon>ecological metagenomes</taxon>
    </lineage>
</organism>
<evidence type="ECO:0000256" key="4">
    <source>
        <dbReference type="ARBA" id="ARBA00023004"/>
    </source>
</evidence>
<evidence type="ECO:0000256" key="2">
    <source>
        <dbReference type="ARBA" id="ARBA00022485"/>
    </source>
</evidence>
<keyword evidence="3" id="KW-0479">Metal-binding</keyword>
<keyword evidence="5" id="KW-0411">Iron-sulfur</keyword>